<accession>A0ABU9VSC8</accession>
<sequence length="655" mass="75463">MGKGLCYKRYPVREAEDFVGREDLIWKIQDSVFGTYSNSMALIGEDGTGKSSLMQYLALWETREKLLDTGIQNLVVPMNHGGARDFREFLLLFHEAIYEAIRTCPIMSDEVKTYSRHIYDELAEDRERRLASQLKDILQRLYEEEVVTVIMLDDIDQLTRRLGKGTGDQQRRELAERSFAFLRSLVGNTTMDVRYLTTSRKAIESVSRECAESGFSGVFMSESLSLFTSEEGKTYMERCGLTLKEKDQEWLMRVSGGIPGLLRSACRSWEEQAPTDEGQEAVEAFHHKVAKDAHGILRTHWESSDEEEKELFRKLAGGELKISRRSPVPEAMEPAFRLALERKLLQEDGTFTSEVFRWFVEKETPLLERQEGHGNRTSEWKEAMELYRKSAQMQQESAEKVEQAYQLLLEQTQMLLNRFASTVAGDELIRKTNARETLTDEEKETYNRHVVNLFRQYVHINAADLAMPPTLKNRVSRDLWEGLNESVRQSLLEAEMLRTIYTETDNDQSPVGVLYGTLAETVMNQIAFQGLRRLPMMQRSGKTLEREGKEKPVAQWESIYLGNLKYILGICTEEVYKSGDRRLMNQLKAIRNNDFDARLDTVRTIRNRCSHEKKTAEDRVSREDLDIMRDALLGNYGEDTGLLADLIHLGELRAS</sequence>
<proteinExistence type="predicted"/>
<keyword evidence="2" id="KW-0067">ATP-binding</keyword>
<feature type="domain" description="ORC1/DEAH AAA+ ATPase" evidence="1">
    <location>
        <begin position="38"/>
        <end position="185"/>
    </location>
</feature>
<evidence type="ECO:0000259" key="1">
    <source>
        <dbReference type="Pfam" id="PF13401"/>
    </source>
</evidence>
<dbReference type="EMBL" id="JBCITM010000005">
    <property type="protein sequence ID" value="MEN1760065.1"/>
    <property type="molecule type" value="Genomic_DNA"/>
</dbReference>
<dbReference type="InterPro" id="IPR027417">
    <property type="entry name" value="P-loop_NTPase"/>
</dbReference>
<dbReference type="RefSeq" id="WP_343185389.1">
    <property type="nucleotide sequence ID" value="NZ_JBCITM010000005.1"/>
</dbReference>
<keyword evidence="3" id="KW-1185">Reference proteome</keyword>
<dbReference type="SUPFAM" id="SSF52540">
    <property type="entry name" value="P-loop containing nucleoside triphosphate hydrolases"/>
    <property type="match status" value="1"/>
</dbReference>
<keyword evidence="2" id="KW-0547">Nucleotide-binding</keyword>
<name>A0ABU9VSC8_9CLOT</name>
<dbReference type="Gene3D" id="3.40.50.300">
    <property type="entry name" value="P-loop containing nucleotide triphosphate hydrolases"/>
    <property type="match status" value="1"/>
</dbReference>
<evidence type="ECO:0000313" key="2">
    <source>
        <dbReference type="EMBL" id="MEN1760065.1"/>
    </source>
</evidence>
<dbReference type="InterPro" id="IPR049945">
    <property type="entry name" value="AAA_22"/>
</dbReference>
<gene>
    <name evidence="2" type="ORF">AAIG11_06255</name>
</gene>
<comment type="caution">
    <text evidence="2">The sequence shown here is derived from an EMBL/GenBank/DDBJ whole genome shotgun (WGS) entry which is preliminary data.</text>
</comment>
<evidence type="ECO:0000313" key="3">
    <source>
        <dbReference type="Proteomes" id="UP001407405"/>
    </source>
</evidence>
<organism evidence="2 3">
    <name type="scientific">Anoxynatronum sibiricum</name>
    <dbReference type="NCBI Taxonomy" id="210623"/>
    <lineage>
        <taxon>Bacteria</taxon>
        <taxon>Bacillati</taxon>
        <taxon>Bacillota</taxon>
        <taxon>Clostridia</taxon>
        <taxon>Eubacteriales</taxon>
        <taxon>Clostridiaceae</taxon>
        <taxon>Anoxynatronum</taxon>
    </lineage>
</organism>
<dbReference type="GO" id="GO:0005524">
    <property type="term" value="F:ATP binding"/>
    <property type="evidence" value="ECO:0007669"/>
    <property type="project" value="UniProtKB-KW"/>
</dbReference>
<reference evidence="2 3" key="1">
    <citation type="submission" date="2024-04" db="EMBL/GenBank/DDBJ databases">
        <title>Genome sequencing and metabolic network reconstruction of aminoacids and betaine degradation by Anoxynatronum sibiricum.</title>
        <authorList>
            <person name="Detkova E.N."/>
            <person name="Boltjanskaja Y.V."/>
            <person name="Mardanov A.V."/>
            <person name="Kevbrin V."/>
        </authorList>
    </citation>
    <scope>NUCLEOTIDE SEQUENCE [LARGE SCALE GENOMIC DNA]</scope>
    <source>
        <strain evidence="2 3">Z-7981</strain>
    </source>
</reference>
<dbReference type="Pfam" id="PF13401">
    <property type="entry name" value="AAA_22"/>
    <property type="match status" value="1"/>
</dbReference>
<protein>
    <submittedName>
        <fullName evidence="2">ATP-binding protein</fullName>
    </submittedName>
</protein>
<dbReference type="Proteomes" id="UP001407405">
    <property type="component" value="Unassembled WGS sequence"/>
</dbReference>